<keyword evidence="2" id="KW-1185">Reference proteome</keyword>
<accession>A0A5B7D1D0</accession>
<protein>
    <submittedName>
        <fullName evidence="1">Uncharacterized protein</fullName>
    </submittedName>
</protein>
<reference evidence="1 2" key="1">
    <citation type="submission" date="2019-05" db="EMBL/GenBank/DDBJ databases">
        <title>Another draft genome of Portunus trituberculatus and its Hox gene families provides insights of decapod evolution.</title>
        <authorList>
            <person name="Jeong J.-H."/>
            <person name="Song I."/>
            <person name="Kim S."/>
            <person name="Choi T."/>
            <person name="Kim D."/>
            <person name="Ryu S."/>
            <person name="Kim W."/>
        </authorList>
    </citation>
    <scope>NUCLEOTIDE SEQUENCE [LARGE SCALE GENOMIC DNA]</scope>
    <source>
        <tissue evidence="1">Muscle</tissue>
    </source>
</reference>
<sequence length="98" mass="10891">MAENIQTTVREFIHVRGEMLCCPGRGGVGQQGGARRGAPLLRGSASISHLVTARGVNPESIDSRLKLFHHHHNGHHCSLRKFTPRICLVWVHAVGRRR</sequence>
<name>A0A5B7D1D0_PORTR</name>
<organism evidence="1 2">
    <name type="scientific">Portunus trituberculatus</name>
    <name type="common">Swimming crab</name>
    <name type="synonym">Neptunus trituberculatus</name>
    <dbReference type="NCBI Taxonomy" id="210409"/>
    <lineage>
        <taxon>Eukaryota</taxon>
        <taxon>Metazoa</taxon>
        <taxon>Ecdysozoa</taxon>
        <taxon>Arthropoda</taxon>
        <taxon>Crustacea</taxon>
        <taxon>Multicrustacea</taxon>
        <taxon>Malacostraca</taxon>
        <taxon>Eumalacostraca</taxon>
        <taxon>Eucarida</taxon>
        <taxon>Decapoda</taxon>
        <taxon>Pleocyemata</taxon>
        <taxon>Brachyura</taxon>
        <taxon>Eubrachyura</taxon>
        <taxon>Portunoidea</taxon>
        <taxon>Portunidae</taxon>
        <taxon>Portuninae</taxon>
        <taxon>Portunus</taxon>
    </lineage>
</organism>
<evidence type="ECO:0000313" key="2">
    <source>
        <dbReference type="Proteomes" id="UP000324222"/>
    </source>
</evidence>
<proteinExistence type="predicted"/>
<evidence type="ECO:0000313" key="1">
    <source>
        <dbReference type="EMBL" id="MPC15125.1"/>
    </source>
</evidence>
<dbReference type="AlphaFoldDB" id="A0A5B7D1D0"/>
<dbReference type="Proteomes" id="UP000324222">
    <property type="component" value="Unassembled WGS sequence"/>
</dbReference>
<dbReference type="EMBL" id="VSRR010000404">
    <property type="protein sequence ID" value="MPC15125.1"/>
    <property type="molecule type" value="Genomic_DNA"/>
</dbReference>
<comment type="caution">
    <text evidence="1">The sequence shown here is derived from an EMBL/GenBank/DDBJ whole genome shotgun (WGS) entry which is preliminary data.</text>
</comment>
<gene>
    <name evidence="1" type="ORF">E2C01_007908</name>
</gene>